<dbReference type="GO" id="GO:0071949">
    <property type="term" value="F:FAD binding"/>
    <property type="evidence" value="ECO:0007669"/>
    <property type="project" value="InterPro"/>
</dbReference>
<evidence type="ECO:0000256" key="2">
    <source>
        <dbReference type="ARBA" id="ARBA00022827"/>
    </source>
</evidence>
<dbReference type="InterPro" id="IPR036188">
    <property type="entry name" value="FAD/NAD-bd_sf"/>
</dbReference>
<keyword evidence="2" id="KW-0274">FAD</keyword>
<dbReference type="GO" id="GO:0016491">
    <property type="term" value="F:oxidoreductase activity"/>
    <property type="evidence" value="ECO:0007669"/>
    <property type="project" value="UniProtKB-KW"/>
</dbReference>
<keyword evidence="1" id="KW-0285">Flavoprotein</keyword>
<dbReference type="InterPro" id="IPR002938">
    <property type="entry name" value="FAD-bd"/>
</dbReference>
<dbReference type="Pfam" id="PF01494">
    <property type="entry name" value="FAD_binding_3"/>
    <property type="match status" value="1"/>
</dbReference>
<organism evidence="5 6">
    <name type="scientific">Parathielavia hyrcaniae</name>
    <dbReference type="NCBI Taxonomy" id="113614"/>
    <lineage>
        <taxon>Eukaryota</taxon>
        <taxon>Fungi</taxon>
        <taxon>Dikarya</taxon>
        <taxon>Ascomycota</taxon>
        <taxon>Pezizomycotina</taxon>
        <taxon>Sordariomycetes</taxon>
        <taxon>Sordariomycetidae</taxon>
        <taxon>Sordariales</taxon>
        <taxon>Chaetomiaceae</taxon>
        <taxon>Parathielavia</taxon>
    </lineage>
</organism>
<feature type="domain" description="FAD-binding" evidence="4">
    <location>
        <begin position="15"/>
        <end position="361"/>
    </location>
</feature>
<evidence type="ECO:0000313" key="6">
    <source>
        <dbReference type="Proteomes" id="UP001305647"/>
    </source>
</evidence>
<reference evidence="5" key="1">
    <citation type="journal article" date="2023" name="Mol. Phylogenet. Evol.">
        <title>Genome-scale phylogeny and comparative genomics of the fungal order Sordariales.</title>
        <authorList>
            <person name="Hensen N."/>
            <person name="Bonometti L."/>
            <person name="Westerberg I."/>
            <person name="Brannstrom I.O."/>
            <person name="Guillou S."/>
            <person name="Cros-Aarteil S."/>
            <person name="Calhoun S."/>
            <person name="Haridas S."/>
            <person name="Kuo A."/>
            <person name="Mondo S."/>
            <person name="Pangilinan J."/>
            <person name="Riley R."/>
            <person name="LaButti K."/>
            <person name="Andreopoulos B."/>
            <person name="Lipzen A."/>
            <person name="Chen C."/>
            <person name="Yan M."/>
            <person name="Daum C."/>
            <person name="Ng V."/>
            <person name="Clum A."/>
            <person name="Steindorff A."/>
            <person name="Ohm R.A."/>
            <person name="Martin F."/>
            <person name="Silar P."/>
            <person name="Natvig D.O."/>
            <person name="Lalanne C."/>
            <person name="Gautier V."/>
            <person name="Ament-Velasquez S.L."/>
            <person name="Kruys A."/>
            <person name="Hutchinson M.I."/>
            <person name="Powell A.J."/>
            <person name="Barry K."/>
            <person name="Miller A.N."/>
            <person name="Grigoriev I.V."/>
            <person name="Debuchy R."/>
            <person name="Gladieux P."/>
            <person name="Hiltunen Thoren M."/>
            <person name="Johannesson H."/>
        </authorList>
    </citation>
    <scope>NUCLEOTIDE SEQUENCE</scope>
    <source>
        <strain evidence="5">CBS 757.83</strain>
    </source>
</reference>
<protein>
    <submittedName>
        <fullName evidence="5">FAD/NAD(P)-binding domain-containing protein</fullName>
    </submittedName>
</protein>
<evidence type="ECO:0000256" key="1">
    <source>
        <dbReference type="ARBA" id="ARBA00022630"/>
    </source>
</evidence>
<evidence type="ECO:0000259" key="4">
    <source>
        <dbReference type="Pfam" id="PF01494"/>
    </source>
</evidence>
<comment type="caution">
    <text evidence="5">The sequence shown here is derived from an EMBL/GenBank/DDBJ whole genome shotgun (WGS) entry which is preliminary data.</text>
</comment>
<dbReference type="InterPro" id="IPR051704">
    <property type="entry name" value="FAD_aromatic-hydroxylase"/>
</dbReference>
<dbReference type="Proteomes" id="UP001305647">
    <property type="component" value="Unassembled WGS sequence"/>
</dbReference>
<sequence>MSSAPPQPVPTPLRILISGAGIAGPALALHLLHLPPPLTSTITITIVERHPSLRNTGQQIDLRGHGIAAMRKLGTGIEDAVRARLVDEPGLRLLDSSNGRVWAYIASNKSGRGAQTFSSEWEIMRGDLCDVLYEACCREGGVRFLFGTSVEGLEQPGDGKGPVRVTLSDGSVGEYDLVVGCDGIGSRVRKAMKVGDGKGDGVVPVGMACALYTIPPAEGDAPTADWCHFPRRRSIMTRRDREDCLRVELSYAGDDAELKRALKHGTVAEQKEAWANIYRRDMLDAWAVRRVTDELFSPQADDFYTQEFAQVKINSWSEGRVVLVGDAAYCPAPLTGHGTSMAFIGAYVLAGEIARAGKAAQEEGVSPWDRLPDALAAYETTLRPFVKTVHDIPAERIVKFILPESAWTIKSLHWAFRLFTVLRLDRLATLFVSDDKGSWQLPDYPELSAPKNE</sequence>
<dbReference type="Gene3D" id="3.50.50.60">
    <property type="entry name" value="FAD/NAD(P)-binding domain"/>
    <property type="match status" value="1"/>
</dbReference>
<evidence type="ECO:0000313" key="5">
    <source>
        <dbReference type="EMBL" id="KAK4099969.1"/>
    </source>
</evidence>
<dbReference type="AlphaFoldDB" id="A0AAN6PXW7"/>
<reference evidence="5" key="2">
    <citation type="submission" date="2023-05" db="EMBL/GenBank/DDBJ databases">
        <authorList>
            <consortium name="Lawrence Berkeley National Laboratory"/>
            <person name="Steindorff A."/>
            <person name="Hensen N."/>
            <person name="Bonometti L."/>
            <person name="Westerberg I."/>
            <person name="Brannstrom I.O."/>
            <person name="Guillou S."/>
            <person name="Cros-Aarteil S."/>
            <person name="Calhoun S."/>
            <person name="Haridas S."/>
            <person name="Kuo A."/>
            <person name="Mondo S."/>
            <person name="Pangilinan J."/>
            <person name="Riley R."/>
            <person name="Labutti K."/>
            <person name="Andreopoulos B."/>
            <person name="Lipzen A."/>
            <person name="Chen C."/>
            <person name="Yanf M."/>
            <person name="Daum C."/>
            <person name="Ng V."/>
            <person name="Clum A."/>
            <person name="Ohm R."/>
            <person name="Martin F."/>
            <person name="Silar P."/>
            <person name="Natvig D."/>
            <person name="Lalanne C."/>
            <person name="Gautier V."/>
            <person name="Ament-Velasquez S.L."/>
            <person name="Kruys A."/>
            <person name="Hutchinson M.I."/>
            <person name="Powell A.J."/>
            <person name="Barry K."/>
            <person name="Miller A.N."/>
            <person name="Grigoriev I.V."/>
            <person name="Debuchy R."/>
            <person name="Gladieux P."/>
            <person name="Thoren M.H."/>
            <person name="Johannesson H."/>
        </authorList>
    </citation>
    <scope>NUCLEOTIDE SEQUENCE</scope>
    <source>
        <strain evidence="5">CBS 757.83</strain>
    </source>
</reference>
<keyword evidence="6" id="KW-1185">Reference proteome</keyword>
<evidence type="ECO:0000256" key="3">
    <source>
        <dbReference type="ARBA" id="ARBA00023002"/>
    </source>
</evidence>
<dbReference type="Gene3D" id="3.30.9.10">
    <property type="entry name" value="D-Amino Acid Oxidase, subunit A, domain 2"/>
    <property type="match status" value="1"/>
</dbReference>
<accession>A0AAN6PXW7</accession>
<dbReference type="EMBL" id="MU863644">
    <property type="protein sequence ID" value="KAK4099969.1"/>
    <property type="molecule type" value="Genomic_DNA"/>
</dbReference>
<gene>
    <name evidence="5" type="ORF">N658DRAFT_497691</name>
</gene>
<name>A0AAN6PXW7_9PEZI</name>
<dbReference type="PRINTS" id="PR00420">
    <property type="entry name" value="RNGMNOXGNASE"/>
</dbReference>
<keyword evidence="3" id="KW-0560">Oxidoreductase</keyword>
<dbReference type="SUPFAM" id="SSF51905">
    <property type="entry name" value="FAD/NAD(P)-binding domain"/>
    <property type="match status" value="1"/>
</dbReference>
<dbReference type="PANTHER" id="PTHR46865:SF7">
    <property type="entry name" value="MONOOXYGENASE, PUTATIVE (AFU_ORTHOLOGUE AFUA_8G07040)-RELATED"/>
    <property type="match status" value="1"/>
</dbReference>
<proteinExistence type="predicted"/>
<dbReference type="PANTHER" id="PTHR46865">
    <property type="entry name" value="OXIDOREDUCTASE-RELATED"/>
    <property type="match status" value="1"/>
</dbReference>